<organism evidence="1 2">
    <name type="scientific">Roseburia zhanii</name>
    <dbReference type="NCBI Taxonomy" id="2763064"/>
    <lineage>
        <taxon>Bacteria</taxon>
        <taxon>Bacillati</taxon>
        <taxon>Bacillota</taxon>
        <taxon>Clostridia</taxon>
        <taxon>Lachnospirales</taxon>
        <taxon>Lachnospiraceae</taxon>
        <taxon>Roseburia</taxon>
    </lineage>
</organism>
<dbReference type="EMBL" id="JACOPH010000001">
    <property type="protein sequence ID" value="MBC5712727.1"/>
    <property type="molecule type" value="Genomic_DNA"/>
</dbReference>
<keyword evidence="2" id="KW-1185">Reference proteome</keyword>
<comment type="caution">
    <text evidence="1">The sequence shown here is derived from an EMBL/GenBank/DDBJ whole genome shotgun (WGS) entry which is preliminary data.</text>
</comment>
<gene>
    <name evidence="1" type="ORF">H8S17_00635</name>
</gene>
<dbReference type="Proteomes" id="UP000606720">
    <property type="component" value="Unassembled WGS sequence"/>
</dbReference>
<reference evidence="1" key="1">
    <citation type="submission" date="2020-08" db="EMBL/GenBank/DDBJ databases">
        <title>Genome public.</title>
        <authorList>
            <person name="Liu C."/>
            <person name="Sun Q."/>
        </authorList>
    </citation>
    <scope>NUCLEOTIDE SEQUENCE</scope>
    <source>
        <strain evidence="1">BX1005</strain>
    </source>
</reference>
<name>A0A923LL02_9FIRM</name>
<dbReference type="RefSeq" id="WP_186865802.1">
    <property type="nucleotide sequence ID" value="NZ_JACOPH010000001.1"/>
</dbReference>
<evidence type="ECO:0000313" key="2">
    <source>
        <dbReference type="Proteomes" id="UP000606720"/>
    </source>
</evidence>
<evidence type="ECO:0008006" key="3">
    <source>
        <dbReference type="Google" id="ProtNLM"/>
    </source>
</evidence>
<dbReference type="AlphaFoldDB" id="A0A923LL02"/>
<proteinExistence type="predicted"/>
<sequence>MDEKKEFHKYDDIINLPHPVSKTHPRMSLHDRAAQFSAFAALTGHEEAVMETARLTEERQILTEDAVAKLNEQLQLIRENLDKKWDVVITYFIPDAKKSGGAYISHSGIVKKMDVYTHTIVMEDGTVIPMEEILEMEVRSDLSEDTFRK</sequence>
<protein>
    <recommendedName>
        <fullName evidence="3">YolD-like family protein</fullName>
    </recommendedName>
</protein>
<accession>A0A923LL02</accession>
<evidence type="ECO:0000313" key="1">
    <source>
        <dbReference type="EMBL" id="MBC5712727.1"/>
    </source>
</evidence>